<reference evidence="2" key="1">
    <citation type="journal article" date="2023" name="Mol. Phylogenet. Evol.">
        <title>Genome-scale phylogeny and comparative genomics of the fungal order Sordariales.</title>
        <authorList>
            <person name="Hensen N."/>
            <person name="Bonometti L."/>
            <person name="Westerberg I."/>
            <person name="Brannstrom I.O."/>
            <person name="Guillou S."/>
            <person name="Cros-Aarteil S."/>
            <person name="Calhoun S."/>
            <person name="Haridas S."/>
            <person name="Kuo A."/>
            <person name="Mondo S."/>
            <person name="Pangilinan J."/>
            <person name="Riley R."/>
            <person name="LaButti K."/>
            <person name="Andreopoulos B."/>
            <person name="Lipzen A."/>
            <person name="Chen C."/>
            <person name="Yan M."/>
            <person name="Daum C."/>
            <person name="Ng V."/>
            <person name="Clum A."/>
            <person name="Steindorff A."/>
            <person name="Ohm R.A."/>
            <person name="Martin F."/>
            <person name="Silar P."/>
            <person name="Natvig D.O."/>
            <person name="Lalanne C."/>
            <person name="Gautier V."/>
            <person name="Ament-Velasquez S.L."/>
            <person name="Kruys A."/>
            <person name="Hutchinson M.I."/>
            <person name="Powell A.J."/>
            <person name="Barry K."/>
            <person name="Miller A.N."/>
            <person name="Grigoriev I.V."/>
            <person name="Debuchy R."/>
            <person name="Gladieux P."/>
            <person name="Hiltunen Thoren M."/>
            <person name="Johannesson H."/>
        </authorList>
    </citation>
    <scope>NUCLEOTIDE SEQUENCE</scope>
    <source>
        <strain evidence="2">PSN309</strain>
    </source>
</reference>
<feature type="signal peptide" evidence="1">
    <location>
        <begin position="1"/>
        <end position="21"/>
    </location>
</feature>
<keyword evidence="3" id="KW-1185">Reference proteome</keyword>
<reference evidence="2" key="2">
    <citation type="submission" date="2023-05" db="EMBL/GenBank/DDBJ databases">
        <authorList>
            <consortium name="Lawrence Berkeley National Laboratory"/>
            <person name="Steindorff A."/>
            <person name="Hensen N."/>
            <person name="Bonometti L."/>
            <person name="Westerberg I."/>
            <person name="Brannstrom I.O."/>
            <person name="Guillou S."/>
            <person name="Cros-Aarteil S."/>
            <person name="Calhoun S."/>
            <person name="Haridas S."/>
            <person name="Kuo A."/>
            <person name="Mondo S."/>
            <person name="Pangilinan J."/>
            <person name="Riley R."/>
            <person name="Labutti K."/>
            <person name="Andreopoulos B."/>
            <person name="Lipzen A."/>
            <person name="Chen C."/>
            <person name="Yanf M."/>
            <person name="Daum C."/>
            <person name="Ng V."/>
            <person name="Clum A."/>
            <person name="Ohm R."/>
            <person name="Martin F."/>
            <person name="Silar P."/>
            <person name="Natvig D."/>
            <person name="Lalanne C."/>
            <person name="Gautier V."/>
            <person name="Ament-Velasquez S.L."/>
            <person name="Kruys A."/>
            <person name="Hutchinson M.I."/>
            <person name="Powell A.J."/>
            <person name="Barry K."/>
            <person name="Miller A.N."/>
            <person name="Grigoriev I.V."/>
            <person name="Debuchy R."/>
            <person name="Gladieux P."/>
            <person name="Thoren M.H."/>
            <person name="Johannesson H."/>
        </authorList>
    </citation>
    <scope>NUCLEOTIDE SEQUENCE</scope>
    <source>
        <strain evidence="2">PSN309</strain>
    </source>
</reference>
<dbReference type="Proteomes" id="UP001302126">
    <property type="component" value="Unassembled WGS sequence"/>
</dbReference>
<evidence type="ECO:0008006" key="4">
    <source>
        <dbReference type="Google" id="ProtNLM"/>
    </source>
</evidence>
<accession>A0AAN6WVS9</accession>
<dbReference type="EMBL" id="MU864379">
    <property type="protein sequence ID" value="KAK4189090.1"/>
    <property type="molecule type" value="Genomic_DNA"/>
</dbReference>
<organism evidence="2 3">
    <name type="scientific">Podospora australis</name>
    <dbReference type="NCBI Taxonomy" id="1536484"/>
    <lineage>
        <taxon>Eukaryota</taxon>
        <taxon>Fungi</taxon>
        <taxon>Dikarya</taxon>
        <taxon>Ascomycota</taxon>
        <taxon>Pezizomycotina</taxon>
        <taxon>Sordariomycetes</taxon>
        <taxon>Sordariomycetidae</taxon>
        <taxon>Sordariales</taxon>
        <taxon>Podosporaceae</taxon>
        <taxon>Podospora</taxon>
    </lineage>
</organism>
<dbReference type="AlphaFoldDB" id="A0AAN6WVS9"/>
<protein>
    <recommendedName>
        <fullName evidence="4">Secreted protein</fullName>
    </recommendedName>
</protein>
<keyword evidence="1" id="KW-0732">Signal</keyword>
<comment type="caution">
    <text evidence="2">The sequence shown here is derived from an EMBL/GenBank/DDBJ whole genome shotgun (WGS) entry which is preliminary data.</text>
</comment>
<name>A0AAN6WVS9_9PEZI</name>
<sequence length="96" mass="10830">MMCSWWLKGCAVVLLPGVNLSRFSTGQRCHQTIVVEGRSIRGSIYTVSVEPRSCITLILRGSFFPSSFCFFCPSHLYHPAYSSHVVGRLFSFSFFP</sequence>
<evidence type="ECO:0000313" key="2">
    <source>
        <dbReference type="EMBL" id="KAK4189090.1"/>
    </source>
</evidence>
<feature type="chain" id="PRO_5042909120" description="Secreted protein" evidence="1">
    <location>
        <begin position="22"/>
        <end position="96"/>
    </location>
</feature>
<gene>
    <name evidence="2" type="ORF">QBC35DRAFT_494203</name>
</gene>
<evidence type="ECO:0000313" key="3">
    <source>
        <dbReference type="Proteomes" id="UP001302126"/>
    </source>
</evidence>
<proteinExistence type="predicted"/>
<evidence type="ECO:0000256" key="1">
    <source>
        <dbReference type="SAM" id="SignalP"/>
    </source>
</evidence>